<evidence type="ECO:0000313" key="6">
    <source>
        <dbReference type="Proteomes" id="UP000242561"/>
    </source>
</evidence>
<dbReference type="SUPFAM" id="SSF55469">
    <property type="entry name" value="FMN-dependent nitroreductase-like"/>
    <property type="match status" value="1"/>
</dbReference>
<keyword evidence="6" id="KW-1185">Reference proteome</keyword>
<organism evidence="5 6">
    <name type="scientific">Sphingorhabdus lutea</name>
    <dbReference type="NCBI Taxonomy" id="1913578"/>
    <lineage>
        <taxon>Bacteria</taxon>
        <taxon>Pseudomonadati</taxon>
        <taxon>Pseudomonadota</taxon>
        <taxon>Alphaproteobacteria</taxon>
        <taxon>Sphingomonadales</taxon>
        <taxon>Sphingomonadaceae</taxon>
        <taxon>Sphingorhabdus</taxon>
    </lineage>
</organism>
<sequence length="226" mass="25309">MSPLKPNANDIVTTAKSRYTTKSYDVTRRINDVDVQVIRELLRFSPSSTNAQPWHFILASTQEGKERIAKSTDGVYIFNRAKIVDASHVVVFAARNEIDEEYLQHILKIEEDDNRFVADPQMLREQMHGARSMFVNMHKDAGDLDAWTQAQTYLNIGQFMLGVAALGIDATPMEGVDLGILDAEFGLKEKGFRSLVVVSLGYRAADDFNAALPKSRLSEAEIITEI</sequence>
<evidence type="ECO:0000256" key="1">
    <source>
        <dbReference type="ARBA" id="ARBA00007118"/>
    </source>
</evidence>
<dbReference type="InterPro" id="IPR033878">
    <property type="entry name" value="NfsB-like"/>
</dbReference>
<dbReference type="InterPro" id="IPR000415">
    <property type="entry name" value="Nitroreductase-like"/>
</dbReference>
<evidence type="ECO:0000259" key="4">
    <source>
        <dbReference type="Pfam" id="PF00881"/>
    </source>
</evidence>
<evidence type="ECO:0000256" key="2">
    <source>
        <dbReference type="ARBA" id="ARBA00022857"/>
    </source>
</evidence>
<accession>A0A1L3J8U8</accession>
<evidence type="ECO:0000256" key="3">
    <source>
        <dbReference type="ARBA" id="ARBA00023002"/>
    </source>
</evidence>
<dbReference type="GO" id="GO:0016491">
    <property type="term" value="F:oxidoreductase activity"/>
    <property type="evidence" value="ECO:0007669"/>
    <property type="project" value="UniProtKB-KW"/>
</dbReference>
<comment type="similarity">
    <text evidence="1">Belongs to the nitroreductase family.</text>
</comment>
<evidence type="ECO:0000313" key="5">
    <source>
        <dbReference type="EMBL" id="APG61562.1"/>
    </source>
</evidence>
<dbReference type="EMBL" id="CP018154">
    <property type="protein sequence ID" value="APG61562.1"/>
    <property type="molecule type" value="Genomic_DNA"/>
</dbReference>
<name>A0A1L3J8U8_9SPHN</name>
<reference evidence="5 6" key="1">
    <citation type="submission" date="2016-11" db="EMBL/GenBank/DDBJ databases">
        <title>Sphingorhabdus sp. LPB0140, isolated from marine environment.</title>
        <authorList>
            <person name="Kim E."/>
            <person name="Yi H."/>
        </authorList>
    </citation>
    <scope>NUCLEOTIDE SEQUENCE [LARGE SCALE GENOMIC DNA]</scope>
    <source>
        <strain evidence="5 6">LPB0140</strain>
    </source>
</reference>
<dbReference type="OrthoDB" id="9802510at2"/>
<dbReference type="CDD" id="cd02149">
    <property type="entry name" value="NfsB-like"/>
    <property type="match status" value="1"/>
</dbReference>
<dbReference type="Gene3D" id="3.40.109.10">
    <property type="entry name" value="NADH Oxidase"/>
    <property type="match status" value="1"/>
</dbReference>
<dbReference type="Proteomes" id="UP000242561">
    <property type="component" value="Chromosome"/>
</dbReference>
<dbReference type="Pfam" id="PF00881">
    <property type="entry name" value="Nitroreductase"/>
    <property type="match status" value="1"/>
</dbReference>
<dbReference type="AlphaFoldDB" id="A0A1L3J8U8"/>
<dbReference type="PANTHER" id="PTHR43673:SF10">
    <property type="entry name" value="NADH DEHYDROGENASE_NAD(P)H NITROREDUCTASE XCC3605-RELATED"/>
    <property type="match status" value="1"/>
</dbReference>
<feature type="domain" description="Nitroreductase" evidence="4">
    <location>
        <begin position="16"/>
        <end position="202"/>
    </location>
</feature>
<dbReference type="InterPro" id="IPR029479">
    <property type="entry name" value="Nitroreductase"/>
</dbReference>
<keyword evidence="3" id="KW-0560">Oxidoreductase</keyword>
<gene>
    <name evidence="5" type="ORF">LPB140_00435</name>
</gene>
<dbReference type="STRING" id="1913578.LPB140_00435"/>
<dbReference type="PANTHER" id="PTHR43673">
    <property type="entry name" value="NAD(P)H NITROREDUCTASE YDGI-RELATED"/>
    <property type="match status" value="1"/>
</dbReference>
<proteinExistence type="inferred from homology"/>
<keyword evidence="2" id="KW-0521">NADP</keyword>
<protein>
    <submittedName>
        <fullName evidence="5">NAD(P)H nitroreductase</fullName>
    </submittedName>
</protein>
<dbReference type="NCBIfam" id="NF008275">
    <property type="entry name" value="PRK11053.1"/>
    <property type="match status" value="1"/>
</dbReference>
<dbReference type="KEGG" id="sphl:LPB140_00435"/>